<reference evidence="1 2" key="1">
    <citation type="journal article" date="2021" name="Hortic Res">
        <title>High-quality reference genome and annotation aids understanding of berry development for evergreen blueberry (Vaccinium darrowii).</title>
        <authorList>
            <person name="Yu J."/>
            <person name="Hulse-Kemp A.M."/>
            <person name="Babiker E."/>
            <person name="Staton M."/>
        </authorList>
    </citation>
    <scope>NUCLEOTIDE SEQUENCE [LARGE SCALE GENOMIC DNA]</scope>
    <source>
        <strain evidence="2">cv. NJ 8807/NJ 8810</strain>
        <tissue evidence="1">Young leaf</tissue>
    </source>
</reference>
<protein>
    <submittedName>
        <fullName evidence="1">Uncharacterized protein</fullName>
    </submittedName>
</protein>
<gene>
    <name evidence="1" type="ORF">Vadar_029809</name>
</gene>
<organism evidence="1 2">
    <name type="scientific">Vaccinium darrowii</name>
    <dbReference type="NCBI Taxonomy" id="229202"/>
    <lineage>
        <taxon>Eukaryota</taxon>
        <taxon>Viridiplantae</taxon>
        <taxon>Streptophyta</taxon>
        <taxon>Embryophyta</taxon>
        <taxon>Tracheophyta</taxon>
        <taxon>Spermatophyta</taxon>
        <taxon>Magnoliopsida</taxon>
        <taxon>eudicotyledons</taxon>
        <taxon>Gunneridae</taxon>
        <taxon>Pentapetalae</taxon>
        <taxon>asterids</taxon>
        <taxon>Ericales</taxon>
        <taxon>Ericaceae</taxon>
        <taxon>Vaccinioideae</taxon>
        <taxon>Vaccinieae</taxon>
        <taxon>Vaccinium</taxon>
    </lineage>
</organism>
<dbReference type="EMBL" id="CM037162">
    <property type="protein sequence ID" value="KAH7864460.1"/>
    <property type="molecule type" value="Genomic_DNA"/>
</dbReference>
<proteinExistence type="predicted"/>
<sequence length="101" mass="10955">MRNAAVIFRTIFGGVTGGFRECCGGGGGEGGESGYEYKEVLIKAQTTALAVASKFLTILTKEEMKLYEAGHSSMAAFKKWRMGGPRFQKASILGRKRRPSD</sequence>
<name>A0ACB7ZFC3_9ERIC</name>
<comment type="caution">
    <text evidence="1">The sequence shown here is derived from an EMBL/GenBank/DDBJ whole genome shotgun (WGS) entry which is preliminary data.</text>
</comment>
<dbReference type="Proteomes" id="UP000828048">
    <property type="component" value="Chromosome 12"/>
</dbReference>
<accession>A0ACB7ZFC3</accession>
<evidence type="ECO:0000313" key="1">
    <source>
        <dbReference type="EMBL" id="KAH7864460.1"/>
    </source>
</evidence>
<evidence type="ECO:0000313" key="2">
    <source>
        <dbReference type="Proteomes" id="UP000828048"/>
    </source>
</evidence>
<keyword evidence="2" id="KW-1185">Reference proteome</keyword>